<comment type="caution">
    <text evidence="2">The sequence shown here is derived from an EMBL/GenBank/DDBJ whole genome shotgun (WGS) entry which is preliminary data.</text>
</comment>
<sequence length="185" mass="18524">MRTLSIPTFALTAALLAGCGAMAPATGGKAPTGMKVTSTAFADNTVIPAEYAGVGDCGGKNVSMPVAWTQLPAKAKSVAVLMSDPDGALGLGVSHWVAYNIPAERGQLKANETGGFTVGTNVAGATAYRGMCPPVGDHPHHYVLTVVATDLAPGALPAGLTRDALLAALKGHALGGQSVVGLYSR</sequence>
<protein>
    <submittedName>
        <fullName evidence="2">Phosphatidylethanolamine-binding protein</fullName>
    </submittedName>
</protein>
<dbReference type="PROSITE" id="PS51257">
    <property type="entry name" value="PROKAR_LIPOPROTEIN"/>
    <property type="match status" value="1"/>
</dbReference>
<dbReference type="Gene3D" id="3.90.280.10">
    <property type="entry name" value="PEBP-like"/>
    <property type="match status" value="1"/>
</dbReference>
<dbReference type="InterPro" id="IPR005247">
    <property type="entry name" value="YbhB_YbcL/LppC-like"/>
</dbReference>
<dbReference type="InterPro" id="IPR008914">
    <property type="entry name" value="PEBP"/>
</dbReference>
<name>A0A0D0L2U3_VARPD</name>
<dbReference type="PANTHER" id="PTHR30289">
    <property type="entry name" value="UNCHARACTERIZED PROTEIN YBCL-RELATED"/>
    <property type="match status" value="1"/>
</dbReference>
<proteinExistence type="predicted"/>
<evidence type="ECO:0000256" key="1">
    <source>
        <dbReference type="SAM" id="SignalP"/>
    </source>
</evidence>
<reference evidence="2 3" key="1">
    <citation type="submission" date="2014-12" db="EMBL/GenBank/DDBJ databases">
        <title>16Stimator: statistical estimation of ribosomal gene copy numbers from draft genome assemblies.</title>
        <authorList>
            <person name="Perisin M.A."/>
            <person name="Vetter M."/>
            <person name="Gilbert J.A."/>
            <person name="Bergelson J."/>
        </authorList>
    </citation>
    <scope>NUCLEOTIDE SEQUENCE [LARGE SCALE GENOMIC DNA]</scope>
    <source>
        <strain evidence="2 3">MEDvA23</strain>
    </source>
</reference>
<evidence type="ECO:0000313" key="2">
    <source>
        <dbReference type="EMBL" id="KIQ32742.1"/>
    </source>
</evidence>
<dbReference type="Pfam" id="PF01161">
    <property type="entry name" value="PBP"/>
    <property type="match status" value="1"/>
</dbReference>
<dbReference type="AlphaFoldDB" id="A0A0D0L2U3"/>
<dbReference type="Proteomes" id="UP000032067">
    <property type="component" value="Unassembled WGS sequence"/>
</dbReference>
<dbReference type="OrthoDB" id="9797506at2"/>
<dbReference type="NCBIfam" id="TIGR00481">
    <property type="entry name" value="YbhB/YbcL family Raf kinase inhibitor-like protein"/>
    <property type="match status" value="1"/>
</dbReference>
<feature type="signal peptide" evidence="1">
    <location>
        <begin position="1"/>
        <end position="23"/>
    </location>
</feature>
<dbReference type="InterPro" id="IPR036610">
    <property type="entry name" value="PEBP-like_sf"/>
</dbReference>
<gene>
    <name evidence="2" type="ORF">RT97_11880</name>
</gene>
<feature type="chain" id="PRO_5002215618" evidence="1">
    <location>
        <begin position="24"/>
        <end position="185"/>
    </location>
</feature>
<keyword evidence="1" id="KW-0732">Signal</keyword>
<dbReference type="CDD" id="cd00865">
    <property type="entry name" value="PEBP_bact_arch"/>
    <property type="match status" value="1"/>
</dbReference>
<dbReference type="RefSeq" id="WP_042578983.1">
    <property type="nucleotide sequence ID" value="NZ_JXQQ01000026.1"/>
</dbReference>
<evidence type="ECO:0000313" key="3">
    <source>
        <dbReference type="Proteomes" id="UP000032067"/>
    </source>
</evidence>
<dbReference type="SUPFAM" id="SSF49777">
    <property type="entry name" value="PEBP-like"/>
    <property type="match status" value="1"/>
</dbReference>
<accession>A0A0D0L2U3</accession>
<dbReference type="EMBL" id="JXQQ01000026">
    <property type="protein sequence ID" value="KIQ32742.1"/>
    <property type="molecule type" value="Genomic_DNA"/>
</dbReference>
<dbReference type="PANTHER" id="PTHR30289:SF1">
    <property type="entry name" value="PEBP (PHOSPHATIDYLETHANOLAMINE-BINDING PROTEIN) FAMILY PROTEIN"/>
    <property type="match status" value="1"/>
</dbReference>
<organism evidence="2 3">
    <name type="scientific">Variovorax paradoxus</name>
    <dbReference type="NCBI Taxonomy" id="34073"/>
    <lineage>
        <taxon>Bacteria</taxon>
        <taxon>Pseudomonadati</taxon>
        <taxon>Pseudomonadota</taxon>
        <taxon>Betaproteobacteria</taxon>
        <taxon>Burkholderiales</taxon>
        <taxon>Comamonadaceae</taxon>
        <taxon>Variovorax</taxon>
    </lineage>
</organism>